<evidence type="ECO:0000256" key="1">
    <source>
        <dbReference type="ARBA" id="ARBA00008372"/>
    </source>
</evidence>
<evidence type="ECO:0000256" key="2">
    <source>
        <dbReference type="SAM" id="MobiDB-lite"/>
    </source>
</evidence>
<keyword evidence="4" id="KW-1185">Reference proteome</keyword>
<name>A0A4Q0A2U8_9FUNG</name>
<dbReference type="SUPFAM" id="SSF82708">
    <property type="entry name" value="R3H domain"/>
    <property type="match status" value="1"/>
</dbReference>
<dbReference type="PANTHER" id="PTHR15092">
    <property type="entry name" value="POLY A -SPECIFIC RIBONUCLEASE/TARGET OF EGR1, MEMBER 1"/>
    <property type="match status" value="1"/>
</dbReference>
<dbReference type="SUPFAM" id="SSF53098">
    <property type="entry name" value="Ribonuclease H-like"/>
    <property type="match status" value="1"/>
</dbReference>
<gene>
    <name evidence="3" type="ORF">BJ085DRAFT_37363</name>
</gene>
<dbReference type="InterPro" id="IPR036867">
    <property type="entry name" value="R3H_dom_sf"/>
</dbReference>
<feature type="compositionally biased region" description="Basic and acidic residues" evidence="2">
    <location>
        <begin position="544"/>
        <end position="569"/>
    </location>
</feature>
<dbReference type="Proteomes" id="UP000268162">
    <property type="component" value="Unassembled WGS sequence"/>
</dbReference>
<dbReference type="InterPro" id="IPR051181">
    <property type="entry name" value="CAF1_poly(A)_ribonucleases"/>
</dbReference>
<reference evidence="4" key="1">
    <citation type="journal article" date="2018" name="Nat. Microbiol.">
        <title>Leveraging single-cell genomics to expand the fungal tree of life.</title>
        <authorList>
            <person name="Ahrendt S.R."/>
            <person name="Quandt C.A."/>
            <person name="Ciobanu D."/>
            <person name="Clum A."/>
            <person name="Salamov A."/>
            <person name="Andreopoulos B."/>
            <person name="Cheng J.F."/>
            <person name="Woyke T."/>
            <person name="Pelin A."/>
            <person name="Henrissat B."/>
            <person name="Reynolds N.K."/>
            <person name="Benny G.L."/>
            <person name="Smith M.E."/>
            <person name="James T.Y."/>
            <person name="Grigoriev I.V."/>
        </authorList>
    </citation>
    <scope>NUCLEOTIDE SEQUENCE [LARGE SCALE GENOMIC DNA]</scope>
    <source>
        <strain evidence="4">RSA 468</strain>
    </source>
</reference>
<comment type="similarity">
    <text evidence="1">Belongs to the CAF1 family.</text>
</comment>
<sequence length="575" mass="64597">MDITRLNFESQLGYIQQTITDASFIAIDAEFSGDSLDHVPRDDPDDTPEVRYHKCRRLAETFDIVRFGLTAFVWRPAHHSAGRGGSSKGEKGLEASIALPPSPPPLVPSNQKRFGSVSRNASSPIKGNGGDHHVSDVEDYYEAHSFNFYLFPTTQSVGRAHLDVVGNFQNSAMDRLAKARFDFNTWVNHGIPYMNSPQAKECRRLRHLEIREPRPDIPVDEKNRAFYQDICAQLTKWMGTDTPFLRIPVANNYQRRLVHQTVRGFGPRYFSQSFPNCIQIGHETTAQAQKRKKRLIQEFEANLKKARGFSRVIRMLRKAAKPIIGHDLFPTLVHLYDQFCTHLPPTLTAFKKALHRQFPHMWDTRNIAEALTDGRAAADFDCTLEGLYTAAAVDADTDCTGLRRDATAYPVIHRVHHGPPPADCDRLGPAGVNSLAAGIVFARLHGALHERNRVSAPPGDKALPIAFGEDVLRPFASQLHMGQMKVNRLCVNDPIVVLSRTVRRLATWNEYLRWGPRPATMGTITQRTFPYQLFERYLATVGDTEREGDHNDHATDSDQDDGDVHHADDGLGGDV</sequence>
<dbReference type="InterPro" id="IPR006941">
    <property type="entry name" value="RNase_CAF1"/>
</dbReference>
<dbReference type="InterPro" id="IPR012337">
    <property type="entry name" value="RNaseH-like_sf"/>
</dbReference>
<proteinExistence type="inferred from homology"/>
<feature type="region of interest" description="Disordered" evidence="2">
    <location>
        <begin position="79"/>
        <end position="131"/>
    </location>
</feature>
<dbReference type="PANTHER" id="PTHR15092:SF22">
    <property type="entry name" value="POLY(A)-SPECIFIC RIBONUCLEASE PNLDC1"/>
    <property type="match status" value="1"/>
</dbReference>
<dbReference type="GO" id="GO:0000175">
    <property type="term" value="F:3'-5'-RNA exonuclease activity"/>
    <property type="evidence" value="ECO:0007669"/>
    <property type="project" value="TreeGrafter"/>
</dbReference>
<feature type="compositionally biased region" description="Polar residues" evidence="2">
    <location>
        <begin position="110"/>
        <end position="125"/>
    </location>
</feature>
<evidence type="ECO:0000313" key="3">
    <source>
        <dbReference type="EMBL" id="RKP39520.1"/>
    </source>
</evidence>
<organism evidence="3 4">
    <name type="scientific">Dimargaris cristalligena</name>
    <dbReference type="NCBI Taxonomy" id="215637"/>
    <lineage>
        <taxon>Eukaryota</taxon>
        <taxon>Fungi</taxon>
        <taxon>Fungi incertae sedis</taxon>
        <taxon>Zoopagomycota</taxon>
        <taxon>Kickxellomycotina</taxon>
        <taxon>Dimargaritomycetes</taxon>
        <taxon>Dimargaritales</taxon>
        <taxon>Dimargaritaceae</taxon>
        <taxon>Dimargaris</taxon>
    </lineage>
</organism>
<evidence type="ECO:0000313" key="4">
    <source>
        <dbReference type="Proteomes" id="UP000268162"/>
    </source>
</evidence>
<dbReference type="STRING" id="215637.A0A4Q0A2U8"/>
<dbReference type="Pfam" id="PF04857">
    <property type="entry name" value="CAF1"/>
    <property type="match status" value="1"/>
</dbReference>
<feature type="region of interest" description="Disordered" evidence="2">
    <location>
        <begin position="544"/>
        <end position="575"/>
    </location>
</feature>
<dbReference type="InterPro" id="IPR036397">
    <property type="entry name" value="RNaseH_sf"/>
</dbReference>
<dbReference type="Gene3D" id="3.30.420.10">
    <property type="entry name" value="Ribonuclease H-like superfamily/Ribonuclease H"/>
    <property type="match status" value="2"/>
</dbReference>
<dbReference type="AlphaFoldDB" id="A0A4Q0A2U8"/>
<protein>
    <submittedName>
        <fullName evidence="3">Ribonuclease H-like domain-containing protein</fullName>
    </submittedName>
</protein>
<dbReference type="EMBL" id="ML002265">
    <property type="protein sequence ID" value="RKP39520.1"/>
    <property type="molecule type" value="Genomic_DNA"/>
</dbReference>
<dbReference type="GO" id="GO:0003723">
    <property type="term" value="F:RNA binding"/>
    <property type="evidence" value="ECO:0007669"/>
    <property type="project" value="TreeGrafter"/>
</dbReference>
<accession>A0A4Q0A2U8</accession>